<dbReference type="Pfam" id="PF07394">
    <property type="entry name" value="DUF1501"/>
    <property type="match status" value="1"/>
</dbReference>
<feature type="region of interest" description="Disordered" evidence="1">
    <location>
        <begin position="204"/>
        <end position="229"/>
    </location>
</feature>
<feature type="compositionally biased region" description="Basic and acidic residues" evidence="1">
    <location>
        <begin position="220"/>
        <end position="229"/>
    </location>
</feature>
<evidence type="ECO:0000313" key="3">
    <source>
        <dbReference type="Proteomes" id="UP001595756"/>
    </source>
</evidence>
<evidence type="ECO:0000256" key="1">
    <source>
        <dbReference type="SAM" id="MobiDB-lite"/>
    </source>
</evidence>
<protein>
    <submittedName>
        <fullName evidence="2">DUF1501 domain-containing protein</fullName>
    </submittedName>
</protein>
<dbReference type="PANTHER" id="PTHR43737">
    <property type="entry name" value="BLL7424 PROTEIN"/>
    <property type="match status" value="1"/>
</dbReference>
<keyword evidence="3" id="KW-1185">Reference proteome</keyword>
<dbReference type="PANTHER" id="PTHR43737:SF1">
    <property type="entry name" value="DUF1501 DOMAIN-CONTAINING PROTEIN"/>
    <property type="match status" value="1"/>
</dbReference>
<dbReference type="InterPro" id="IPR006311">
    <property type="entry name" value="TAT_signal"/>
</dbReference>
<sequence length="400" mass="42330">MLMRRQFLAGSALGAASLLLWPRLTFAATGSSTRFLFVLLRGGLDGLEAVPPYGDPGYQTIRGALALSPSADKPAHRLDDVFALHPSFNFAADLYQHGQFMPVVAAAPPYWGRSHFQAQNCVENGTARPDGTQTGWLNRCIAGIPGVDGLACAAVMPLAMRGAAKVETWSPPLSTSVNPILLQRLQPLYAADTRLAPLFERAIAQQDGSSEPAPGMSARPGDKSRRKDGLPVLMGAAGNFMGKTNGPRIAFVEDDGWDTHANEAAILTRKLAELDAGLQAFHQSIGPMWDRTILIIATEFGRTAHVNGTGGTDHGTGGSMFLAGGALDGGRVAGNWPGIGPSELYQNRDVHATTDFRSVFKGVLAAHLGVPESRLESTVFPDSAAARPMGGLVRSTHTSL</sequence>
<accession>A0ABV8RZG2</accession>
<evidence type="ECO:0000313" key="2">
    <source>
        <dbReference type="EMBL" id="MFC4298674.1"/>
    </source>
</evidence>
<dbReference type="InterPro" id="IPR010869">
    <property type="entry name" value="DUF1501"/>
</dbReference>
<dbReference type="Proteomes" id="UP001595756">
    <property type="component" value="Unassembled WGS sequence"/>
</dbReference>
<reference evidence="3" key="1">
    <citation type="journal article" date="2019" name="Int. J. Syst. Evol. Microbiol.">
        <title>The Global Catalogue of Microorganisms (GCM) 10K type strain sequencing project: providing services to taxonomists for standard genome sequencing and annotation.</title>
        <authorList>
            <consortium name="The Broad Institute Genomics Platform"/>
            <consortium name="The Broad Institute Genome Sequencing Center for Infectious Disease"/>
            <person name="Wu L."/>
            <person name="Ma J."/>
        </authorList>
    </citation>
    <scope>NUCLEOTIDE SEQUENCE [LARGE SCALE GENOMIC DNA]</scope>
    <source>
        <strain evidence="3">CGMCC 1.19029</strain>
    </source>
</reference>
<dbReference type="RefSeq" id="WP_376813223.1">
    <property type="nucleotide sequence ID" value="NZ_JBHSDY010000006.1"/>
</dbReference>
<comment type="caution">
    <text evidence="2">The sequence shown here is derived from an EMBL/GenBank/DDBJ whole genome shotgun (WGS) entry which is preliminary data.</text>
</comment>
<organism evidence="2 3">
    <name type="scientific">Castellaniella hirudinis</name>
    <dbReference type="NCBI Taxonomy" id="1144617"/>
    <lineage>
        <taxon>Bacteria</taxon>
        <taxon>Pseudomonadati</taxon>
        <taxon>Pseudomonadota</taxon>
        <taxon>Betaproteobacteria</taxon>
        <taxon>Burkholderiales</taxon>
        <taxon>Alcaligenaceae</taxon>
        <taxon>Castellaniella</taxon>
    </lineage>
</organism>
<proteinExistence type="predicted"/>
<name>A0ABV8RZG2_9BURK</name>
<dbReference type="PROSITE" id="PS51318">
    <property type="entry name" value="TAT"/>
    <property type="match status" value="1"/>
</dbReference>
<gene>
    <name evidence="2" type="ORF">ACFO0J_11530</name>
</gene>
<dbReference type="EMBL" id="JBHSDY010000006">
    <property type="protein sequence ID" value="MFC4298674.1"/>
    <property type="molecule type" value="Genomic_DNA"/>
</dbReference>